<proteinExistence type="inferred from homology"/>
<sequence length="287" mass="31878">MKWMKYKWVYFLFSGLFIVVGIYSTVTLGFKIGVDFTGGAVISYQIKDQSKKEQIKTTLLEGKEKPRSVQETNNNLLVAKFAELTTEQRNEINTFLKEKNEGAFEEVKFETVGPSMGRELIIKTVIALVVSSSLILLWIAIQFKSVKFGVSAVLAMLHDTLILLGSASILGRFGMEVDYLFVTAMLTILSFSVHDTIVVYDRIREMGRGGDSESVADTAISGTMRRSINNSLTIIIMLVALVALGGESTKWFATILLIGTISGTYSSPFVAVHILVTWEKLLARHKK</sequence>
<dbReference type="GO" id="GO:0065002">
    <property type="term" value="P:intracellular protein transmembrane transport"/>
    <property type="evidence" value="ECO:0007669"/>
    <property type="project" value="UniProtKB-UniRule"/>
</dbReference>
<organism evidence="11 12">
    <name type="scientific">Candidatus Woesebacteria bacterium RIFOXYA1_FULL_43_9</name>
    <dbReference type="NCBI Taxonomy" id="1802534"/>
    <lineage>
        <taxon>Bacteria</taxon>
        <taxon>Candidatus Woeseibacteriota</taxon>
    </lineage>
</organism>
<evidence type="ECO:0000256" key="8">
    <source>
        <dbReference type="ARBA" id="ARBA00023136"/>
    </source>
</evidence>
<feature type="domain" description="Protein export membrane protein SecD/SecF C-terminal" evidence="10">
    <location>
        <begin position="95"/>
        <end position="280"/>
    </location>
</feature>
<gene>
    <name evidence="9" type="primary">secF</name>
    <name evidence="11" type="ORF">A2188_01660</name>
</gene>
<dbReference type="PRINTS" id="PR01755">
    <property type="entry name" value="SECFTRNLCASE"/>
</dbReference>
<dbReference type="AlphaFoldDB" id="A0A1F8CMJ8"/>
<dbReference type="EMBL" id="MGHU01000043">
    <property type="protein sequence ID" value="OGM76805.1"/>
    <property type="molecule type" value="Genomic_DNA"/>
</dbReference>
<evidence type="ECO:0000256" key="7">
    <source>
        <dbReference type="ARBA" id="ARBA00023010"/>
    </source>
</evidence>
<keyword evidence="6 9" id="KW-1133">Transmembrane helix</keyword>
<keyword evidence="5 9" id="KW-0653">Protein transport</keyword>
<keyword evidence="4 9" id="KW-0812">Transmembrane</keyword>
<evidence type="ECO:0000256" key="1">
    <source>
        <dbReference type="ARBA" id="ARBA00004651"/>
    </source>
</evidence>
<dbReference type="HAMAP" id="MF_01464_B">
    <property type="entry name" value="SecF_B"/>
    <property type="match status" value="1"/>
</dbReference>
<dbReference type="PANTHER" id="PTHR30081:SF8">
    <property type="entry name" value="PROTEIN TRANSLOCASE SUBUNIT SECF"/>
    <property type="match status" value="1"/>
</dbReference>
<evidence type="ECO:0000256" key="9">
    <source>
        <dbReference type="HAMAP-Rule" id="MF_01464"/>
    </source>
</evidence>
<evidence type="ECO:0000256" key="3">
    <source>
        <dbReference type="ARBA" id="ARBA00022475"/>
    </source>
</evidence>
<keyword evidence="7 9" id="KW-0811">Translocation</keyword>
<dbReference type="SUPFAM" id="SSF82866">
    <property type="entry name" value="Multidrug efflux transporter AcrB transmembrane domain"/>
    <property type="match status" value="1"/>
</dbReference>
<accession>A0A1F8CMJ8</accession>
<evidence type="ECO:0000256" key="6">
    <source>
        <dbReference type="ARBA" id="ARBA00022989"/>
    </source>
</evidence>
<comment type="subunit">
    <text evidence="9">Forms a complex with SecD. Part of the essential Sec protein translocation apparatus which comprises SecA, SecYEG and auxiliary proteins SecDF. Other proteins may also be involved.</text>
</comment>
<dbReference type="Pfam" id="PF02355">
    <property type="entry name" value="SecD_SecF_C"/>
    <property type="match status" value="1"/>
</dbReference>
<evidence type="ECO:0000259" key="10">
    <source>
        <dbReference type="Pfam" id="PF02355"/>
    </source>
</evidence>
<dbReference type="GO" id="GO:0015450">
    <property type="term" value="F:protein-transporting ATPase activity"/>
    <property type="evidence" value="ECO:0007669"/>
    <property type="project" value="InterPro"/>
</dbReference>
<protein>
    <recommendedName>
        <fullName evidence="9">Protein-export membrane protein SecF</fullName>
    </recommendedName>
</protein>
<feature type="transmembrane region" description="Helical" evidence="9">
    <location>
        <begin position="148"/>
        <end position="173"/>
    </location>
</feature>
<comment type="subcellular location">
    <subcellularLocation>
        <location evidence="1 9">Cell membrane</location>
        <topology evidence="1 9">Multi-pass membrane protein</topology>
    </subcellularLocation>
</comment>
<dbReference type="InterPro" id="IPR022645">
    <property type="entry name" value="SecD/SecF_bac"/>
</dbReference>
<dbReference type="InterPro" id="IPR005665">
    <property type="entry name" value="SecF_bac"/>
</dbReference>
<feature type="transmembrane region" description="Helical" evidence="9">
    <location>
        <begin position="251"/>
        <end position="278"/>
    </location>
</feature>
<evidence type="ECO:0000313" key="12">
    <source>
        <dbReference type="Proteomes" id="UP000179241"/>
    </source>
</evidence>
<dbReference type="PANTHER" id="PTHR30081">
    <property type="entry name" value="PROTEIN-EXPORT MEMBRANE PROTEIN SEC"/>
    <property type="match status" value="1"/>
</dbReference>
<comment type="function">
    <text evidence="9">Part of the Sec protein translocase complex. Interacts with the SecYEG preprotein conducting channel. SecDF uses the proton motive force (PMF) to complete protein translocation after the ATP-dependent function of SecA.</text>
</comment>
<feature type="transmembrane region" description="Helical" evidence="9">
    <location>
        <begin position="7"/>
        <end position="26"/>
    </location>
</feature>
<dbReference type="GO" id="GO:0006605">
    <property type="term" value="P:protein targeting"/>
    <property type="evidence" value="ECO:0007669"/>
    <property type="project" value="UniProtKB-UniRule"/>
</dbReference>
<feature type="transmembrane region" description="Helical" evidence="9">
    <location>
        <begin position="120"/>
        <end position="141"/>
    </location>
</feature>
<comment type="similarity">
    <text evidence="9">Belongs to the SecD/SecF family. SecF subfamily.</text>
</comment>
<evidence type="ECO:0000256" key="5">
    <source>
        <dbReference type="ARBA" id="ARBA00022927"/>
    </source>
</evidence>
<evidence type="ECO:0000313" key="11">
    <source>
        <dbReference type="EMBL" id="OGM76805.1"/>
    </source>
</evidence>
<feature type="transmembrane region" description="Helical" evidence="9">
    <location>
        <begin position="179"/>
        <end position="200"/>
    </location>
</feature>
<dbReference type="GO" id="GO:0043952">
    <property type="term" value="P:protein transport by the Sec complex"/>
    <property type="evidence" value="ECO:0007669"/>
    <property type="project" value="UniProtKB-UniRule"/>
</dbReference>
<dbReference type="NCBIfam" id="TIGR00966">
    <property type="entry name" value="transloc_SecF"/>
    <property type="match status" value="1"/>
</dbReference>
<keyword evidence="8 9" id="KW-0472">Membrane</keyword>
<comment type="caution">
    <text evidence="11">The sequence shown here is derived from an EMBL/GenBank/DDBJ whole genome shotgun (WGS) entry which is preliminary data.</text>
</comment>
<reference evidence="11 12" key="1">
    <citation type="journal article" date="2016" name="Nat. Commun.">
        <title>Thousands of microbial genomes shed light on interconnected biogeochemical processes in an aquifer system.</title>
        <authorList>
            <person name="Anantharaman K."/>
            <person name="Brown C.T."/>
            <person name="Hug L.A."/>
            <person name="Sharon I."/>
            <person name="Castelle C.J."/>
            <person name="Probst A.J."/>
            <person name="Thomas B.C."/>
            <person name="Singh A."/>
            <person name="Wilkins M.J."/>
            <person name="Karaoz U."/>
            <person name="Brodie E.L."/>
            <person name="Williams K.H."/>
            <person name="Hubbard S.S."/>
            <person name="Banfield J.F."/>
        </authorList>
    </citation>
    <scope>NUCLEOTIDE SEQUENCE [LARGE SCALE GENOMIC DNA]</scope>
</reference>
<keyword evidence="3 9" id="KW-1003">Cell membrane</keyword>
<dbReference type="GO" id="GO:0005886">
    <property type="term" value="C:plasma membrane"/>
    <property type="evidence" value="ECO:0007669"/>
    <property type="project" value="UniProtKB-SubCell"/>
</dbReference>
<dbReference type="InterPro" id="IPR048634">
    <property type="entry name" value="SecD_SecF_C"/>
</dbReference>
<dbReference type="Proteomes" id="UP000179241">
    <property type="component" value="Unassembled WGS sequence"/>
</dbReference>
<evidence type="ECO:0000256" key="2">
    <source>
        <dbReference type="ARBA" id="ARBA00022448"/>
    </source>
</evidence>
<dbReference type="Gene3D" id="1.20.1640.10">
    <property type="entry name" value="Multidrug efflux transporter AcrB transmembrane domain"/>
    <property type="match status" value="1"/>
</dbReference>
<name>A0A1F8CMJ8_9BACT</name>
<feature type="transmembrane region" description="Helical" evidence="9">
    <location>
        <begin position="228"/>
        <end position="245"/>
    </location>
</feature>
<dbReference type="InterPro" id="IPR022813">
    <property type="entry name" value="SecD/SecF_arch_bac"/>
</dbReference>
<evidence type="ECO:0000256" key="4">
    <source>
        <dbReference type="ARBA" id="ARBA00022692"/>
    </source>
</evidence>
<keyword evidence="2 9" id="KW-0813">Transport</keyword>